<dbReference type="RefSeq" id="WP_141966330.1">
    <property type="nucleotide sequence ID" value="NZ_VFPO01000001.1"/>
</dbReference>
<evidence type="ECO:0000313" key="4">
    <source>
        <dbReference type="Proteomes" id="UP000316706"/>
    </source>
</evidence>
<reference evidence="3 4" key="1">
    <citation type="submission" date="2019-06" db="EMBL/GenBank/DDBJ databases">
        <title>Sequencing the genomes of 1000 actinobacteria strains.</title>
        <authorList>
            <person name="Klenk H.-P."/>
        </authorList>
    </citation>
    <scope>NUCLEOTIDE SEQUENCE [LARGE SCALE GENOMIC DNA]</scope>
    <source>
        <strain evidence="3 4">DSM 45043</strain>
    </source>
</reference>
<dbReference type="Proteomes" id="UP000316706">
    <property type="component" value="Unassembled WGS sequence"/>
</dbReference>
<proteinExistence type="predicted"/>
<evidence type="ECO:0000256" key="2">
    <source>
        <dbReference type="SAM" id="Phobius"/>
    </source>
</evidence>
<dbReference type="OrthoDB" id="3474212at2"/>
<keyword evidence="4" id="KW-1185">Reference proteome</keyword>
<keyword evidence="2" id="KW-1133">Transmembrane helix</keyword>
<keyword evidence="2" id="KW-0472">Membrane</keyword>
<feature type="region of interest" description="Disordered" evidence="1">
    <location>
        <begin position="86"/>
        <end position="108"/>
    </location>
</feature>
<keyword evidence="2" id="KW-0812">Transmembrane</keyword>
<name>A0A543I9P7_9ACTN</name>
<organism evidence="3 4">
    <name type="scientific">Actinomadura hallensis</name>
    <dbReference type="NCBI Taxonomy" id="337895"/>
    <lineage>
        <taxon>Bacteria</taxon>
        <taxon>Bacillati</taxon>
        <taxon>Actinomycetota</taxon>
        <taxon>Actinomycetes</taxon>
        <taxon>Streptosporangiales</taxon>
        <taxon>Thermomonosporaceae</taxon>
        <taxon>Actinomadura</taxon>
    </lineage>
</organism>
<feature type="transmembrane region" description="Helical" evidence="2">
    <location>
        <begin position="56"/>
        <end position="83"/>
    </location>
</feature>
<sequence>MRPDGDDPEPDEYGLPRVDVVVPDDARELERDMLAYRREERRRRRRQKVRRLTRPLTRFGIAVPLITAALLFALIGGALMTAFGPKPAPRPPTAKLAPRPSASSGKVGGLLPDGTVDVISGGRTASGDRTPAPLRDLRPGVIGIVPPGYECEGVIAELAGRTQDNVMNFWLVADPRPAGGEKGTSLKELKACADTAHYGRPILLEDREGVLAEAYAPAPGSAEGGITVVFVQPDGVVAEVVHAPRAGPELTEKVRALRSG</sequence>
<protein>
    <submittedName>
        <fullName evidence="3">Uncharacterized protein</fullName>
    </submittedName>
</protein>
<gene>
    <name evidence="3" type="ORF">FHX41_0910</name>
</gene>
<dbReference type="EMBL" id="VFPO01000001">
    <property type="protein sequence ID" value="TQM67305.1"/>
    <property type="molecule type" value="Genomic_DNA"/>
</dbReference>
<accession>A0A543I9P7</accession>
<evidence type="ECO:0000256" key="1">
    <source>
        <dbReference type="SAM" id="MobiDB-lite"/>
    </source>
</evidence>
<comment type="caution">
    <text evidence="3">The sequence shown here is derived from an EMBL/GenBank/DDBJ whole genome shotgun (WGS) entry which is preliminary data.</text>
</comment>
<dbReference type="AlphaFoldDB" id="A0A543I9P7"/>
<evidence type="ECO:0000313" key="3">
    <source>
        <dbReference type="EMBL" id="TQM67305.1"/>
    </source>
</evidence>